<evidence type="ECO:0000313" key="1">
    <source>
        <dbReference type="EMBL" id="KID48529.1"/>
    </source>
</evidence>
<dbReference type="PATRIC" id="fig|1226633.4.peg.1956"/>
<accession>A0A0B4EUG3</accession>
<evidence type="ECO:0000313" key="2">
    <source>
        <dbReference type="Proteomes" id="UP000031184"/>
    </source>
</evidence>
<dbReference type="EMBL" id="AUZI01000023">
    <property type="protein sequence ID" value="KID48529.1"/>
    <property type="molecule type" value="Genomic_DNA"/>
</dbReference>
<gene>
    <name evidence="1" type="ORF">C095_09650</name>
</gene>
<dbReference type="Proteomes" id="UP000031184">
    <property type="component" value="Unassembled WGS sequence"/>
</dbReference>
<sequence length="60" mass="7363">MILLCEVLENSVGRIRYEIMKRILGILETEFLKSFSRFLGNYKWKEGIRCFKKYNFLNYF</sequence>
<dbReference type="AlphaFoldDB" id="A0A0B4EUG3"/>
<reference evidence="1 2" key="1">
    <citation type="submission" date="2013-08" db="EMBL/GenBank/DDBJ databases">
        <title>An opportunistic ruminal bacterium that causes liver abscesses in cattle.</title>
        <authorList>
            <person name="Benahmed F.H."/>
            <person name="Rasmussen M."/>
            <person name="Harbottle H."/>
            <person name="Soppet D."/>
            <person name="Nagaraja T.G."/>
            <person name="Davidson M."/>
        </authorList>
    </citation>
    <scope>NUCLEOTIDE SEQUENCE [LARGE SCALE GENOMIC DNA]</scope>
    <source>
        <strain evidence="1 2">B35</strain>
    </source>
</reference>
<comment type="caution">
    <text evidence="1">The sequence shown here is derived from an EMBL/GenBank/DDBJ whole genome shotgun (WGS) entry which is preliminary data.</text>
</comment>
<organism evidence="1 2">
    <name type="scientific">Fusobacterium necrophorum subsp. funduliforme B35</name>
    <dbReference type="NCBI Taxonomy" id="1226633"/>
    <lineage>
        <taxon>Bacteria</taxon>
        <taxon>Fusobacteriati</taxon>
        <taxon>Fusobacteriota</taxon>
        <taxon>Fusobacteriia</taxon>
        <taxon>Fusobacteriales</taxon>
        <taxon>Fusobacteriaceae</taxon>
        <taxon>Fusobacterium</taxon>
    </lineage>
</organism>
<name>A0A0B4EUG3_9FUSO</name>
<proteinExistence type="predicted"/>
<protein>
    <submittedName>
        <fullName evidence="1">Uncharacterized protein</fullName>
    </submittedName>
</protein>